<organism evidence="2 3">
    <name type="scientific">Candolleomyces aberdarensis</name>
    <dbReference type="NCBI Taxonomy" id="2316362"/>
    <lineage>
        <taxon>Eukaryota</taxon>
        <taxon>Fungi</taxon>
        <taxon>Dikarya</taxon>
        <taxon>Basidiomycota</taxon>
        <taxon>Agaricomycotina</taxon>
        <taxon>Agaricomycetes</taxon>
        <taxon>Agaricomycetidae</taxon>
        <taxon>Agaricales</taxon>
        <taxon>Agaricineae</taxon>
        <taxon>Psathyrellaceae</taxon>
        <taxon>Candolleomyces</taxon>
    </lineage>
</organism>
<feature type="compositionally biased region" description="Low complexity" evidence="1">
    <location>
        <begin position="78"/>
        <end position="94"/>
    </location>
</feature>
<dbReference type="Proteomes" id="UP000290288">
    <property type="component" value="Unassembled WGS sequence"/>
</dbReference>
<dbReference type="AlphaFoldDB" id="A0A4Q2DZ67"/>
<feature type="compositionally biased region" description="Pro residues" evidence="1">
    <location>
        <begin position="313"/>
        <end position="328"/>
    </location>
</feature>
<reference evidence="2 3" key="1">
    <citation type="submission" date="2019-01" db="EMBL/GenBank/DDBJ databases">
        <title>Draft genome sequence of Psathyrella aberdarensis IHI B618.</title>
        <authorList>
            <person name="Buettner E."/>
            <person name="Kellner H."/>
        </authorList>
    </citation>
    <scope>NUCLEOTIDE SEQUENCE [LARGE SCALE GENOMIC DNA]</scope>
    <source>
        <strain evidence="2 3">IHI B618</strain>
    </source>
</reference>
<feature type="region of interest" description="Disordered" evidence="1">
    <location>
        <begin position="246"/>
        <end position="421"/>
    </location>
</feature>
<feature type="compositionally biased region" description="Pro residues" evidence="1">
    <location>
        <begin position="153"/>
        <end position="175"/>
    </location>
</feature>
<feature type="compositionally biased region" description="Gly residues" evidence="1">
    <location>
        <begin position="210"/>
        <end position="219"/>
    </location>
</feature>
<dbReference type="EMBL" id="SDEE01000013">
    <property type="protein sequence ID" value="RXW24852.1"/>
    <property type="molecule type" value="Genomic_DNA"/>
</dbReference>
<feature type="compositionally biased region" description="Pro residues" evidence="1">
    <location>
        <begin position="278"/>
        <end position="295"/>
    </location>
</feature>
<evidence type="ECO:0000256" key="1">
    <source>
        <dbReference type="SAM" id="MobiDB-lite"/>
    </source>
</evidence>
<feature type="region of interest" description="Disordered" evidence="1">
    <location>
        <begin position="13"/>
        <end position="188"/>
    </location>
</feature>
<feature type="compositionally biased region" description="Basic and acidic residues" evidence="1">
    <location>
        <begin position="334"/>
        <end position="343"/>
    </location>
</feature>
<keyword evidence="3" id="KW-1185">Reference proteome</keyword>
<feature type="region of interest" description="Disordered" evidence="1">
    <location>
        <begin position="205"/>
        <end position="224"/>
    </location>
</feature>
<feature type="compositionally biased region" description="Low complexity" evidence="1">
    <location>
        <begin position="383"/>
        <end position="405"/>
    </location>
</feature>
<comment type="caution">
    <text evidence="2">The sequence shown here is derived from an EMBL/GenBank/DDBJ whole genome shotgun (WGS) entry which is preliminary data.</text>
</comment>
<gene>
    <name evidence="2" type="ORF">EST38_g1027</name>
</gene>
<feature type="compositionally biased region" description="Basic and acidic residues" evidence="1">
    <location>
        <begin position="47"/>
        <end position="56"/>
    </location>
</feature>
<name>A0A4Q2DZ67_9AGAR</name>
<dbReference type="OrthoDB" id="3070749at2759"/>
<proteinExistence type="predicted"/>
<evidence type="ECO:0000313" key="2">
    <source>
        <dbReference type="EMBL" id="RXW24852.1"/>
    </source>
</evidence>
<dbReference type="STRING" id="2316362.A0A4Q2DZ67"/>
<evidence type="ECO:0000313" key="3">
    <source>
        <dbReference type="Proteomes" id="UP000290288"/>
    </source>
</evidence>
<feature type="compositionally biased region" description="Pro residues" evidence="1">
    <location>
        <begin position="362"/>
        <end position="382"/>
    </location>
</feature>
<protein>
    <submittedName>
        <fullName evidence="2">Uncharacterized protein</fullName>
    </submittedName>
</protein>
<accession>A0A4Q2DZ67</accession>
<sequence length="482" mass="50330">MGGPQSNAAEFALRNDLSKWPPHQLQQAKSEVGIPPDKDNNALNLNEMKKLLEFSQRRFPKPPTPGGPSNMMHPPPNLQQRPPQQLQQMQQHPQGRSIKRNSTSPGEEPDNIPSGSSPPDRKRLRRSPENASMVPKGATPMPYPQTPQQMSAGPPPGQQQGLPPPGHPQQQPPPNMILRGNIGLQPGQMPPQMTMNGQPNMMMGQQGPQGQQGMGGMQGGQMAPQGQMGPPAGGMAGQMGYNTSRVPLHQVHNSPGVMHGQMNAGSPAGPDPSFNPGGPNPGGPPGPGGPQPFNPGAPGRMLDSKPPQARANVPPPTGQGSMMPPPSPANNAKDAQKDVKAESPRGLGQPPNSQQPHGQPGQIPPPSGPPNQQPGTPGPQGPPQQQQGGNQQTPGPAGLPGMPGMNSSSNQNPNIMGGGGGMGMMGSDSMLFNTAMDFSTVVGEFEFGDVGSNIVDFERDFGQWFNGPNDDLGGGLEMKPIG</sequence>